<evidence type="ECO:0000313" key="3">
    <source>
        <dbReference type="Proteomes" id="UP000740926"/>
    </source>
</evidence>
<evidence type="ECO:0000313" key="2">
    <source>
        <dbReference type="EMBL" id="KAG1531844.1"/>
    </source>
</evidence>
<keyword evidence="3" id="KW-1185">Reference proteome</keyword>
<reference evidence="2 3" key="1">
    <citation type="journal article" date="2020" name="Microb. Genom.">
        <title>Genetic diversity of clinical and environmental Mucorales isolates obtained from an investigation of mucormycosis cases among solid organ transplant recipients.</title>
        <authorList>
            <person name="Nguyen M.H."/>
            <person name="Kaul D."/>
            <person name="Muto C."/>
            <person name="Cheng S.J."/>
            <person name="Richter R.A."/>
            <person name="Bruno V.M."/>
            <person name="Liu G."/>
            <person name="Beyhan S."/>
            <person name="Sundermann A.J."/>
            <person name="Mounaud S."/>
            <person name="Pasculle A.W."/>
            <person name="Nierman W.C."/>
            <person name="Driscoll E."/>
            <person name="Cumbie R."/>
            <person name="Clancy C.J."/>
            <person name="Dupont C.L."/>
        </authorList>
    </citation>
    <scope>NUCLEOTIDE SEQUENCE [LARGE SCALE GENOMIC DNA]</scope>
    <source>
        <strain evidence="2 3">GL24</strain>
    </source>
</reference>
<name>A0A9P6XT51_9FUNG</name>
<dbReference type="Proteomes" id="UP000740926">
    <property type="component" value="Unassembled WGS sequence"/>
</dbReference>
<proteinExistence type="predicted"/>
<organism evidence="2 3">
    <name type="scientific">Rhizopus delemar</name>
    <dbReference type="NCBI Taxonomy" id="936053"/>
    <lineage>
        <taxon>Eukaryota</taxon>
        <taxon>Fungi</taxon>
        <taxon>Fungi incertae sedis</taxon>
        <taxon>Mucoromycota</taxon>
        <taxon>Mucoromycotina</taxon>
        <taxon>Mucoromycetes</taxon>
        <taxon>Mucorales</taxon>
        <taxon>Mucorineae</taxon>
        <taxon>Rhizopodaceae</taxon>
        <taxon>Rhizopus</taxon>
    </lineage>
</organism>
<protein>
    <submittedName>
        <fullName evidence="2">Uncharacterized protein</fullName>
    </submittedName>
</protein>
<dbReference type="PROSITE" id="PS51257">
    <property type="entry name" value="PROKAR_LIPOPROTEIN"/>
    <property type="match status" value="1"/>
</dbReference>
<dbReference type="EMBL" id="JAANIU010010429">
    <property type="protein sequence ID" value="KAG1531844.1"/>
    <property type="molecule type" value="Genomic_DNA"/>
</dbReference>
<evidence type="ECO:0000256" key="1">
    <source>
        <dbReference type="SAM" id="MobiDB-lite"/>
    </source>
</evidence>
<dbReference type="AlphaFoldDB" id="A0A9P6XT51"/>
<accession>A0A9P6XT51</accession>
<feature type="compositionally biased region" description="Gly residues" evidence="1">
    <location>
        <begin position="72"/>
        <end position="82"/>
    </location>
</feature>
<gene>
    <name evidence="2" type="ORF">G6F50_016481</name>
</gene>
<sequence length="169" mass="17138">MSSAGRRTTSGWPAAAACCSGCRKASASSRPRWPGVVVRGWPAVALSLEPGAAGTAGGGRRRAGLSGDLRVGVGGRRAGRGVGHQCARPGADWRRRPERAPVWGARWPAQPGIPRAHPGDVRRRPPGGGNASRRGGVRSGTGAAIGAARAPGDRTGRGAPQRAGARPDP</sequence>
<feature type="region of interest" description="Disordered" evidence="1">
    <location>
        <begin position="49"/>
        <end position="169"/>
    </location>
</feature>
<comment type="caution">
    <text evidence="2">The sequence shown here is derived from an EMBL/GenBank/DDBJ whole genome shotgun (WGS) entry which is preliminary data.</text>
</comment>